<keyword evidence="3" id="KW-1185">Reference proteome</keyword>
<accession>A0A8H6YEM8</accession>
<organism evidence="2 3">
    <name type="scientific">Mycena venus</name>
    <dbReference type="NCBI Taxonomy" id="2733690"/>
    <lineage>
        <taxon>Eukaryota</taxon>
        <taxon>Fungi</taxon>
        <taxon>Dikarya</taxon>
        <taxon>Basidiomycota</taxon>
        <taxon>Agaricomycotina</taxon>
        <taxon>Agaricomycetes</taxon>
        <taxon>Agaricomycetidae</taxon>
        <taxon>Agaricales</taxon>
        <taxon>Marasmiineae</taxon>
        <taxon>Mycenaceae</taxon>
        <taxon>Mycena</taxon>
    </lineage>
</organism>
<dbReference type="AlphaFoldDB" id="A0A8H6YEM8"/>
<dbReference type="InterPro" id="IPR011990">
    <property type="entry name" value="TPR-like_helical_dom_sf"/>
</dbReference>
<feature type="region of interest" description="Disordered" evidence="1">
    <location>
        <begin position="550"/>
        <end position="576"/>
    </location>
</feature>
<dbReference type="OrthoDB" id="9991317at2759"/>
<dbReference type="Gene3D" id="1.25.40.10">
    <property type="entry name" value="Tetratricopeptide repeat domain"/>
    <property type="match status" value="2"/>
</dbReference>
<feature type="compositionally biased region" description="Polar residues" evidence="1">
    <location>
        <begin position="556"/>
        <end position="576"/>
    </location>
</feature>
<dbReference type="PANTHER" id="PTHR19959:SF119">
    <property type="entry name" value="FUNGAL LIPASE-LIKE DOMAIN-CONTAINING PROTEIN"/>
    <property type="match status" value="1"/>
</dbReference>
<dbReference type="EMBL" id="JACAZI010000005">
    <property type="protein sequence ID" value="KAF7359748.1"/>
    <property type="molecule type" value="Genomic_DNA"/>
</dbReference>
<reference evidence="2" key="1">
    <citation type="submission" date="2020-05" db="EMBL/GenBank/DDBJ databases">
        <title>Mycena genomes resolve the evolution of fungal bioluminescence.</title>
        <authorList>
            <person name="Tsai I.J."/>
        </authorList>
    </citation>
    <scope>NUCLEOTIDE SEQUENCE</scope>
    <source>
        <strain evidence="2">CCC161011</strain>
    </source>
</reference>
<sequence length="713" mass="79417">MNGAGAGIQPDAQELLVMHERILFLPPENDKRGTLLNVLGDICWKKWKTSRMMDYLNQSIYAYKDAVRDDPGNATYLEDLGISLGSRFERLGDLGDLNECISRQEEAVLLTPDGHSDKPARLNNLGVFLRTRFEQLGDLGDLNESISKQQEAILLTPDGHPHRSGRLNNLGNSLQSRFERLGDLGDLNESISKREEAVVLTPEGHPDRPIWLNNLGISLQSRFEQVGDLGDLNASISKQEEAVLLTPDGHSNKPARLNNLVISLQSRFERLGDLSNLNESILKMKEAVLLTPDGDPHRPSRLNNLGNSLQSRFERLGDISDLNESISKRKEAILLTPDGHPNRPSWLNNLGISLQSRFEQLGDLSDLNESISRRDEAVYLTPDGHPDMPGRLTNLGNSLSIRYHQSEHLDDLRRAIHQYTSAACSTTGPTHIRFQAAVMWAHTASIIQDPSILEAYHKAIDLLPELAWLGLSINDRHHQIMQAGSVVRDAAAAAISSGHPRQAVEWLEQGRSIVWGQLLNLRTPVEDLSQKYPDLANQFILLSAQLQGATGRRNDPQFSDSGNHQPLESTTQQSHENALKRDMLLKKIRELEGFQRFLLPKTISDLVPAAQRGPVVFLSAGQSLCHALVLHFDDRVTHVPLAEFTLEHLETMTKSLNHLMPYMGRGDIDRLQGNREGGSTGLEDDFAHILSDLWLRLVKPVLAALTITVSSVI</sequence>
<comment type="caution">
    <text evidence="2">The sequence shown here is derived from an EMBL/GenBank/DDBJ whole genome shotgun (WGS) entry which is preliminary data.</text>
</comment>
<dbReference type="Proteomes" id="UP000620124">
    <property type="component" value="Unassembled WGS sequence"/>
</dbReference>
<gene>
    <name evidence="2" type="ORF">MVEN_00699500</name>
</gene>
<protein>
    <submittedName>
        <fullName evidence="2">CHAT domain-containing protein</fullName>
    </submittedName>
</protein>
<evidence type="ECO:0000313" key="3">
    <source>
        <dbReference type="Proteomes" id="UP000620124"/>
    </source>
</evidence>
<proteinExistence type="predicted"/>
<name>A0A8H6YEM8_9AGAR</name>
<evidence type="ECO:0000256" key="1">
    <source>
        <dbReference type="SAM" id="MobiDB-lite"/>
    </source>
</evidence>
<dbReference type="PANTHER" id="PTHR19959">
    <property type="entry name" value="KINESIN LIGHT CHAIN"/>
    <property type="match status" value="1"/>
</dbReference>
<evidence type="ECO:0000313" key="2">
    <source>
        <dbReference type="EMBL" id="KAF7359748.1"/>
    </source>
</evidence>